<dbReference type="EMBL" id="JAIVGD010000015">
    <property type="protein sequence ID" value="KAH0757605.1"/>
    <property type="molecule type" value="Genomic_DNA"/>
</dbReference>
<comment type="caution">
    <text evidence="3">The sequence shown here is derived from an EMBL/GenBank/DDBJ whole genome shotgun (WGS) entry which is preliminary data.</text>
</comment>
<accession>A0ABQ7V0J5</accession>
<dbReference type="InterPro" id="IPR029472">
    <property type="entry name" value="Copia-like_N"/>
</dbReference>
<evidence type="ECO:0000313" key="4">
    <source>
        <dbReference type="Proteomes" id="UP000826656"/>
    </source>
</evidence>
<dbReference type="PANTHER" id="PTHR37610:SF38">
    <property type="entry name" value="RETROTRANSPOSON COPIA-LIKE N-TERMINAL DOMAIN-CONTAINING PROTEIN"/>
    <property type="match status" value="1"/>
</dbReference>
<reference evidence="3 4" key="1">
    <citation type="journal article" date="2021" name="bioRxiv">
        <title>Chromosome-scale and haplotype-resolved genome assembly of a tetraploid potato cultivar.</title>
        <authorList>
            <person name="Sun H."/>
            <person name="Jiao W.-B."/>
            <person name="Krause K."/>
            <person name="Campoy J.A."/>
            <person name="Goel M."/>
            <person name="Folz-Donahue K."/>
            <person name="Kukat C."/>
            <person name="Huettel B."/>
            <person name="Schneeberger K."/>
        </authorList>
    </citation>
    <scope>NUCLEOTIDE SEQUENCE [LARGE SCALE GENOMIC DNA]</scope>
    <source>
        <strain evidence="3">SolTubOtavaFocal</strain>
        <tissue evidence="3">Leaves</tissue>
    </source>
</reference>
<evidence type="ECO:0000313" key="3">
    <source>
        <dbReference type="EMBL" id="KAH0757605.1"/>
    </source>
</evidence>
<dbReference type="PANTHER" id="PTHR37610">
    <property type="entry name" value="CCHC-TYPE DOMAIN-CONTAINING PROTEIN"/>
    <property type="match status" value="1"/>
</dbReference>
<name>A0ABQ7V0J5_SOLTU</name>
<dbReference type="Pfam" id="PF14244">
    <property type="entry name" value="Retrotran_gag_3"/>
    <property type="match status" value="1"/>
</dbReference>
<protein>
    <recommendedName>
        <fullName evidence="2">Retrotransposon Copia-like N-terminal domain-containing protein</fullName>
    </recommendedName>
</protein>
<dbReference type="Proteomes" id="UP000826656">
    <property type="component" value="Unassembled WGS sequence"/>
</dbReference>
<feature type="domain" description="Retrotransposon Copia-like N-terminal" evidence="2">
    <location>
        <begin position="21"/>
        <end position="55"/>
    </location>
</feature>
<sequence>MGDSSKNTNTVLGPITIPFGVKLNGKNYSLWSQVVVMFIASRGKMGYLSRTIKEPLASDATYEKWSRDNSIVKCWLVGAMEPDIMSLFVCLSTAKSIWDTVSQSYYEGADRSVIYDLSCQAMYSSMAMAAKVSLVQNQNYHSKARNNDEKGCTHCGSPKHALENCFKLHGYPDWWNGLNKKNYKERRNPKDGDKNDGKAAAMVSTSTSLPTAGTTLDLNSKEIIGRGTKRGGLYYVDDVCRGISLMMRLNYTSVKKYKRSLSNKEPN</sequence>
<evidence type="ECO:0000259" key="2">
    <source>
        <dbReference type="Pfam" id="PF14244"/>
    </source>
</evidence>
<feature type="region of interest" description="Disordered" evidence="1">
    <location>
        <begin position="185"/>
        <end position="204"/>
    </location>
</feature>
<feature type="compositionally biased region" description="Basic and acidic residues" evidence="1">
    <location>
        <begin position="185"/>
        <end position="197"/>
    </location>
</feature>
<evidence type="ECO:0000256" key="1">
    <source>
        <dbReference type="SAM" id="MobiDB-lite"/>
    </source>
</evidence>
<proteinExistence type="predicted"/>
<organism evidence="3 4">
    <name type="scientific">Solanum tuberosum</name>
    <name type="common">Potato</name>
    <dbReference type="NCBI Taxonomy" id="4113"/>
    <lineage>
        <taxon>Eukaryota</taxon>
        <taxon>Viridiplantae</taxon>
        <taxon>Streptophyta</taxon>
        <taxon>Embryophyta</taxon>
        <taxon>Tracheophyta</taxon>
        <taxon>Spermatophyta</taxon>
        <taxon>Magnoliopsida</taxon>
        <taxon>eudicotyledons</taxon>
        <taxon>Gunneridae</taxon>
        <taxon>Pentapetalae</taxon>
        <taxon>asterids</taxon>
        <taxon>lamiids</taxon>
        <taxon>Solanales</taxon>
        <taxon>Solanaceae</taxon>
        <taxon>Solanoideae</taxon>
        <taxon>Solaneae</taxon>
        <taxon>Solanum</taxon>
    </lineage>
</organism>
<gene>
    <name evidence="3" type="ORF">KY290_021098</name>
</gene>
<keyword evidence="4" id="KW-1185">Reference proteome</keyword>